<reference evidence="1 2" key="1">
    <citation type="journal article" date="2021" name="Comput. Struct. Biotechnol. J.">
        <title>De novo genome assembly of the potent medicinal plant Rehmannia glutinosa using nanopore technology.</title>
        <authorList>
            <person name="Ma L."/>
            <person name="Dong C."/>
            <person name="Song C."/>
            <person name="Wang X."/>
            <person name="Zheng X."/>
            <person name="Niu Y."/>
            <person name="Chen S."/>
            <person name="Feng W."/>
        </authorList>
    </citation>
    <scope>NUCLEOTIDE SEQUENCE [LARGE SCALE GENOMIC DNA]</scope>
    <source>
        <strain evidence="1">DH-2019</strain>
    </source>
</reference>
<evidence type="ECO:0000313" key="1">
    <source>
        <dbReference type="EMBL" id="KAK6126881.1"/>
    </source>
</evidence>
<accession>A0ABR0UYP9</accession>
<dbReference type="Proteomes" id="UP001318860">
    <property type="component" value="Unassembled WGS sequence"/>
</dbReference>
<evidence type="ECO:0008006" key="3">
    <source>
        <dbReference type="Google" id="ProtNLM"/>
    </source>
</evidence>
<comment type="caution">
    <text evidence="1">The sequence shown here is derived from an EMBL/GenBank/DDBJ whole genome shotgun (WGS) entry which is preliminary data.</text>
</comment>
<organism evidence="1 2">
    <name type="scientific">Rehmannia glutinosa</name>
    <name type="common">Chinese foxglove</name>
    <dbReference type="NCBI Taxonomy" id="99300"/>
    <lineage>
        <taxon>Eukaryota</taxon>
        <taxon>Viridiplantae</taxon>
        <taxon>Streptophyta</taxon>
        <taxon>Embryophyta</taxon>
        <taxon>Tracheophyta</taxon>
        <taxon>Spermatophyta</taxon>
        <taxon>Magnoliopsida</taxon>
        <taxon>eudicotyledons</taxon>
        <taxon>Gunneridae</taxon>
        <taxon>Pentapetalae</taxon>
        <taxon>asterids</taxon>
        <taxon>lamiids</taxon>
        <taxon>Lamiales</taxon>
        <taxon>Orobanchaceae</taxon>
        <taxon>Rehmannieae</taxon>
        <taxon>Rehmannia</taxon>
    </lineage>
</organism>
<proteinExistence type="predicted"/>
<dbReference type="EMBL" id="JABTTQ020001982">
    <property type="protein sequence ID" value="KAK6126881.1"/>
    <property type="molecule type" value="Genomic_DNA"/>
</dbReference>
<evidence type="ECO:0000313" key="2">
    <source>
        <dbReference type="Proteomes" id="UP001318860"/>
    </source>
</evidence>
<keyword evidence="2" id="KW-1185">Reference proteome</keyword>
<name>A0ABR0UYP9_REHGL</name>
<sequence>MKQMKSKRSVEEEVVVMLTNAFQWLRLFETEDSSPYQQIHTFGCHILAKFTIPIRPLASEVIHTVSATAIGCRLTQFARPMKLIRLRHQECKSGGKGKKSHLWDEIHGNDPEDKDYDPYLPEEVLPKQVSGLIKYVHGESPYWGMPIERGGSSEGEAVAAPAAPAAEGEVVAAPTAHGAIVVVSTIQKVHAPALAPSPIVRKKRTVAPRKPVAMKKLKMAESAAIVEEEEEQEIEPATSSDSDVEELEVVDPVIFVHNYGKHWVVCMIIPKPKVINVFYSYRYNHDKDVLMQKLTIGLRRARPFLPIYNIFPIRPSLTRLSSAEILQPRSPPTSARKGFEIGKRIDERSKADKAQGISCEQYCNAKIEFLYIDDLESSGNYMEYADFGPHTTQYAHITFVLRSFMTSFTSRGKKTQPPDESKKKKKMPDEKFEFAVIYERFGITFPILDDEIFQNGRSICLPLFEPRLQDCYLGMMSNQREHLKSCFLQQHGVQIPQETCENHGKHIQSLSESGYTCTSRQISSCRWDPAQ</sequence>
<gene>
    <name evidence="1" type="ORF">DH2020_039376</name>
</gene>
<protein>
    <recommendedName>
        <fullName evidence="3">Ubiquitin-like protease family profile domain-containing protein</fullName>
    </recommendedName>
</protein>